<dbReference type="AlphaFoldDB" id="A0A7J8GBD1"/>
<feature type="compositionally biased region" description="Polar residues" evidence="1">
    <location>
        <begin position="24"/>
        <end position="33"/>
    </location>
</feature>
<proteinExistence type="predicted"/>
<reference evidence="2 3" key="1">
    <citation type="journal article" date="2020" name="Nature">
        <title>Six reference-quality genomes reveal evolution of bat adaptations.</title>
        <authorList>
            <person name="Jebb D."/>
            <person name="Huang Z."/>
            <person name="Pippel M."/>
            <person name="Hughes G.M."/>
            <person name="Lavrichenko K."/>
            <person name="Devanna P."/>
            <person name="Winkler S."/>
            <person name="Jermiin L.S."/>
            <person name="Skirmuntt E.C."/>
            <person name="Katzourakis A."/>
            <person name="Burkitt-Gray L."/>
            <person name="Ray D.A."/>
            <person name="Sullivan K.A.M."/>
            <person name="Roscito J.G."/>
            <person name="Kirilenko B.M."/>
            <person name="Davalos L.M."/>
            <person name="Corthals A.P."/>
            <person name="Power M.L."/>
            <person name="Jones G."/>
            <person name="Ransome R.D."/>
            <person name="Dechmann D.K.N."/>
            <person name="Locatelli A.G."/>
            <person name="Puechmaille S.J."/>
            <person name="Fedrigo O."/>
            <person name="Jarvis E.D."/>
            <person name="Hiller M."/>
            <person name="Vernes S.C."/>
            <person name="Myers E.W."/>
            <person name="Teeling E.C."/>
        </authorList>
    </citation>
    <scope>NUCLEOTIDE SEQUENCE [LARGE SCALE GENOMIC DNA]</scope>
    <source>
        <strain evidence="2">MRouAeg1</strain>
        <tissue evidence="2">Muscle</tissue>
    </source>
</reference>
<keyword evidence="3" id="KW-1185">Reference proteome</keyword>
<gene>
    <name evidence="2" type="ORF">HJG63_011587</name>
</gene>
<evidence type="ECO:0000256" key="1">
    <source>
        <dbReference type="SAM" id="MobiDB-lite"/>
    </source>
</evidence>
<feature type="region of interest" description="Disordered" evidence="1">
    <location>
        <begin position="1"/>
        <end position="65"/>
    </location>
</feature>
<evidence type="ECO:0000313" key="2">
    <source>
        <dbReference type="EMBL" id="KAF6456959.1"/>
    </source>
</evidence>
<comment type="caution">
    <text evidence="2">The sequence shown here is derived from an EMBL/GenBank/DDBJ whole genome shotgun (WGS) entry which is preliminary data.</text>
</comment>
<dbReference type="Proteomes" id="UP000593571">
    <property type="component" value="Unassembled WGS sequence"/>
</dbReference>
<dbReference type="EMBL" id="JACASE010000006">
    <property type="protein sequence ID" value="KAF6456959.1"/>
    <property type="molecule type" value="Genomic_DNA"/>
</dbReference>
<sequence>MKPNVESRPRRSGSQTPPRKVSRAKTQASSTQPKTPPSLGRDRGLPAPSVPRHTGRGFSGSCGRNSSSCLTHLSSVFQFSSDAQLREEASLAADLGRCSRVPLTAGHVVQAVRHDLRGRT</sequence>
<organism evidence="2 3">
    <name type="scientific">Rousettus aegyptiacus</name>
    <name type="common">Egyptian fruit bat</name>
    <name type="synonym">Pteropus aegyptiacus</name>
    <dbReference type="NCBI Taxonomy" id="9407"/>
    <lineage>
        <taxon>Eukaryota</taxon>
        <taxon>Metazoa</taxon>
        <taxon>Chordata</taxon>
        <taxon>Craniata</taxon>
        <taxon>Vertebrata</taxon>
        <taxon>Euteleostomi</taxon>
        <taxon>Mammalia</taxon>
        <taxon>Eutheria</taxon>
        <taxon>Laurasiatheria</taxon>
        <taxon>Chiroptera</taxon>
        <taxon>Yinpterochiroptera</taxon>
        <taxon>Pteropodoidea</taxon>
        <taxon>Pteropodidae</taxon>
        <taxon>Rousettinae</taxon>
        <taxon>Rousettus</taxon>
    </lineage>
</organism>
<name>A0A7J8GBD1_ROUAE</name>
<protein>
    <submittedName>
        <fullName evidence="2">Uncharacterized protein</fullName>
    </submittedName>
</protein>
<accession>A0A7J8GBD1</accession>
<evidence type="ECO:0000313" key="3">
    <source>
        <dbReference type="Proteomes" id="UP000593571"/>
    </source>
</evidence>